<dbReference type="PANTHER" id="PTHR48047:SF8">
    <property type="entry name" value="FLAVONOL 3-O-GLUCOSYLTRANSFERASE UGT89B1"/>
    <property type="match status" value="1"/>
</dbReference>
<dbReference type="GeneID" id="116187144"/>
<sequence length="482" mass="52191">MFHSFSSPLLIGPRLLHLPGEIMTLAGGGGAVKGHVLIIPFPTSGHVIPLLDLTRLLAMRGLTVTVLATPQILPLLSAYPSSVNALVLQLLPPEAARDVALASVYPRAAIQALGSLHGPLREWIAAQPNPPSVIISDMFVGWAHRLAEEVGIRRVLFSPSGAMALSVVFTLWRDMPKIADSVSFPEIPNSPTYPWRQLSGLFQAHREGEPVSEFIREGFLANMESWGVVVNTFNELEGPYMDHLRKIMGHDRVWATGPLLPPEADSFSRGGSSSVLADDMVSWLDSRKDGSVVYVCFGSQVRLAEEQMTALALGMEKSGANFVWVVRADGPMKVLEGFEDRVAGRGFVIKGWAPQLPILNHRAMGAFLTHCGWNSILEGIKAGVPMLAWPMGADQFVNATLIVDQLKVARRVSEGAGTVPDSDKLAEAITELIGEDRPERSRATEIKGAAVEAIDEGGCSYKDLDEFVKCIHASPLDSDIKS</sequence>
<keyword evidence="6" id="KW-1185">Reference proteome</keyword>
<dbReference type="AlphaFoldDB" id="A0A6P8BMW5"/>
<dbReference type="PANTHER" id="PTHR48047">
    <property type="entry name" value="GLYCOSYLTRANSFERASE"/>
    <property type="match status" value="1"/>
</dbReference>
<evidence type="ECO:0000313" key="6">
    <source>
        <dbReference type="Proteomes" id="UP000515151"/>
    </source>
</evidence>
<dbReference type="EC" id="2.4.1.-" evidence="5"/>
<evidence type="ECO:0000256" key="3">
    <source>
        <dbReference type="ARBA" id="ARBA00022679"/>
    </source>
</evidence>
<dbReference type="PROSITE" id="PS00375">
    <property type="entry name" value="UDPGT"/>
    <property type="match status" value="1"/>
</dbReference>
<reference evidence="6" key="1">
    <citation type="journal article" date="2020" name="Plant Biotechnol. J.">
        <title>The pomegranate (Punica granatum L.) draft genome dissects genetic divergence between soft- and hard-seeded cultivars.</title>
        <authorList>
            <person name="Luo X."/>
            <person name="Li H."/>
            <person name="Wu Z."/>
            <person name="Yao W."/>
            <person name="Zhao P."/>
            <person name="Cao D."/>
            <person name="Yu H."/>
            <person name="Li K."/>
            <person name="Poudel K."/>
            <person name="Zhao D."/>
            <person name="Zhang F."/>
            <person name="Xia X."/>
            <person name="Chen L."/>
            <person name="Wang Q."/>
            <person name="Jing D."/>
            <person name="Cao S."/>
        </authorList>
    </citation>
    <scope>NUCLEOTIDE SEQUENCE [LARGE SCALE GENOMIC DNA]</scope>
    <source>
        <strain evidence="6">cv. Tunisia</strain>
    </source>
</reference>
<evidence type="ECO:0000256" key="2">
    <source>
        <dbReference type="ARBA" id="ARBA00022676"/>
    </source>
</evidence>
<dbReference type="OrthoDB" id="5835829at2759"/>
<comment type="similarity">
    <text evidence="1 4">Belongs to the UDP-glycosyltransferase family.</text>
</comment>
<evidence type="ECO:0000313" key="7">
    <source>
        <dbReference type="RefSeq" id="XP_031371604.1"/>
    </source>
</evidence>
<name>A0A6P8BMW5_PUNGR</name>
<dbReference type="Gene3D" id="3.40.50.2000">
    <property type="entry name" value="Glycogen Phosphorylase B"/>
    <property type="match status" value="2"/>
</dbReference>
<accession>A0A6P8BMW5</accession>
<evidence type="ECO:0000256" key="4">
    <source>
        <dbReference type="RuleBase" id="RU003718"/>
    </source>
</evidence>
<dbReference type="CDD" id="cd03784">
    <property type="entry name" value="GT1_Gtf-like"/>
    <property type="match status" value="1"/>
</dbReference>
<dbReference type="Pfam" id="PF00201">
    <property type="entry name" value="UDPGT"/>
    <property type="match status" value="1"/>
</dbReference>
<organism evidence="6 7">
    <name type="scientific">Punica granatum</name>
    <name type="common">Pomegranate</name>
    <dbReference type="NCBI Taxonomy" id="22663"/>
    <lineage>
        <taxon>Eukaryota</taxon>
        <taxon>Viridiplantae</taxon>
        <taxon>Streptophyta</taxon>
        <taxon>Embryophyta</taxon>
        <taxon>Tracheophyta</taxon>
        <taxon>Spermatophyta</taxon>
        <taxon>Magnoliopsida</taxon>
        <taxon>eudicotyledons</taxon>
        <taxon>Gunneridae</taxon>
        <taxon>Pentapetalae</taxon>
        <taxon>rosids</taxon>
        <taxon>malvids</taxon>
        <taxon>Myrtales</taxon>
        <taxon>Lythraceae</taxon>
        <taxon>Punica</taxon>
    </lineage>
</organism>
<dbReference type="RefSeq" id="XP_031371604.1">
    <property type="nucleotide sequence ID" value="XM_031515744.1"/>
</dbReference>
<dbReference type="InterPro" id="IPR035595">
    <property type="entry name" value="UDP_glycos_trans_CS"/>
</dbReference>
<protein>
    <recommendedName>
        <fullName evidence="5">Glycosyltransferase</fullName>
        <ecNumber evidence="5">2.4.1.-</ecNumber>
    </recommendedName>
</protein>
<dbReference type="SUPFAM" id="SSF53756">
    <property type="entry name" value="UDP-Glycosyltransferase/glycogen phosphorylase"/>
    <property type="match status" value="1"/>
</dbReference>
<keyword evidence="2 4" id="KW-0328">Glycosyltransferase</keyword>
<keyword evidence="3 4" id="KW-0808">Transferase</keyword>
<dbReference type="InterPro" id="IPR002213">
    <property type="entry name" value="UDP_glucos_trans"/>
</dbReference>
<dbReference type="GO" id="GO:0035251">
    <property type="term" value="F:UDP-glucosyltransferase activity"/>
    <property type="evidence" value="ECO:0007669"/>
    <property type="project" value="TreeGrafter"/>
</dbReference>
<reference evidence="7" key="2">
    <citation type="submission" date="2025-08" db="UniProtKB">
        <authorList>
            <consortium name="RefSeq"/>
        </authorList>
    </citation>
    <scope>IDENTIFICATION</scope>
    <source>
        <tissue evidence="7">Leaf</tissue>
    </source>
</reference>
<dbReference type="Proteomes" id="UP000515151">
    <property type="component" value="Chromosome 8"/>
</dbReference>
<dbReference type="FunFam" id="3.40.50.2000:FF:000064">
    <property type="entry name" value="Glycosyltransferase"/>
    <property type="match status" value="1"/>
</dbReference>
<gene>
    <name evidence="7" type="primary">LOC116187144</name>
</gene>
<proteinExistence type="inferred from homology"/>
<evidence type="ECO:0000256" key="5">
    <source>
        <dbReference type="RuleBase" id="RU362057"/>
    </source>
</evidence>
<evidence type="ECO:0000256" key="1">
    <source>
        <dbReference type="ARBA" id="ARBA00009995"/>
    </source>
</evidence>